<protein>
    <submittedName>
        <fullName evidence="8">Oxidoreductase</fullName>
    </submittedName>
</protein>
<comment type="caution">
    <text evidence="8">The sequence shown here is derived from an EMBL/GenBank/DDBJ whole genome shotgun (WGS) entry which is preliminary data.</text>
</comment>
<evidence type="ECO:0000256" key="5">
    <source>
        <dbReference type="PIRSR" id="PIRSR000097-2"/>
    </source>
</evidence>
<evidence type="ECO:0000259" key="7">
    <source>
        <dbReference type="Pfam" id="PF00248"/>
    </source>
</evidence>
<accession>A0AA37XLF2</accession>
<evidence type="ECO:0000256" key="6">
    <source>
        <dbReference type="PIRSR" id="PIRSR000097-3"/>
    </source>
</evidence>
<evidence type="ECO:0000313" key="8">
    <source>
        <dbReference type="EMBL" id="GMA72014.1"/>
    </source>
</evidence>
<evidence type="ECO:0000256" key="4">
    <source>
        <dbReference type="PIRSR" id="PIRSR000097-1"/>
    </source>
</evidence>
<name>A0AA37XLF2_9ENTE</name>
<proteinExistence type="inferred from homology"/>
<reference evidence="8 9" key="1">
    <citation type="journal article" date="2014" name="Int. J. Syst. Evol. Microbiol.">
        <title>Complete genome sequence of Corynebacterium casei LMG S-19264T (=DSM 44701T), isolated from a smear-ripened cheese.</title>
        <authorList>
            <consortium name="US DOE Joint Genome Institute (JGI-PGF)"/>
            <person name="Walter F."/>
            <person name="Albersmeier A."/>
            <person name="Kalinowski J."/>
            <person name="Ruckert C."/>
        </authorList>
    </citation>
    <scope>NUCLEOTIDE SEQUENCE [LARGE SCALE GENOMIC DNA]</scope>
    <source>
        <strain evidence="8 9">NBRC 114545</strain>
    </source>
</reference>
<dbReference type="PANTHER" id="PTHR43827">
    <property type="entry name" value="2,5-DIKETO-D-GLUCONIC ACID REDUCTASE"/>
    <property type="match status" value="1"/>
</dbReference>
<feature type="domain" description="NADP-dependent oxidoreductase" evidence="7">
    <location>
        <begin position="24"/>
        <end position="259"/>
    </location>
</feature>
<dbReference type="PIRSF" id="PIRSF000097">
    <property type="entry name" value="AKR"/>
    <property type="match status" value="1"/>
</dbReference>
<comment type="similarity">
    <text evidence="1">Belongs to the aldo/keto reductase family.</text>
</comment>
<keyword evidence="3" id="KW-0560">Oxidoreductase</keyword>
<dbReference type="InterPro" id="IPR018170">
    <property type="entry name" value="Aldo/ket_reductase_CS"/>
</dbReference>
<keyword evidence="2" id="KW-0521">NADP</keyword>
<dbReference type="SUPFAM" id="SSF51430">
    <property type="entry name" value="NAD(P)-linked oxidoreductase"/>
    <property type="match status" value="1"/>
</dbReference>
<dbReference type="InterPro" id="IPR020471">
    <property type="entry name" value="AKR"/>
</dbReference>
<organism evidence="8 9">
    <name type="scientific">Tetragenococcus osmophilus</name>
    <dbReference type="NCBI Taxonomy" id="526944"/>
    <lineage>
        <taxon>Bacteria</taxon>
        <taxon>Bacillati</taxon>
        <taxon>Bacillota</taxon>
        <taxon>Bacilli</taxon>
        <taxon>Lactobacillales</taxon>
        <taxon>Enterococcaceae</taxon>
        <taxon>Tetragenococcus</taxon>
    </lineage>
</organism>
<dbReference type="CDD" id="cd19133">
    <property type="entry name" value="AKR_AKR5F1"/>
    <property type="match status" value="1"/>
</dbReference>
<evidence type="ECO:0000256" key="2">
    <source>
        <dbReference type="ARBA" id="ARBA00022857"/>
    </source>
</evidence>
<feature type="binding site" evidence="5">
    <location>
        <position position="109"/>
    </location>
    <ligand>
        <name>substrate</name>
    </ligand>
</feature>
<dbReference type="GO" id="GO:0016616">
    <property type="term" value="F:oxidoreductase activity, acting on the CH-OH group of donors, NAD or NADP as acceptor"/>
    <property type="evidence" value="ECO:0007669"/>
    <property type="project" value="UniProtKB-ARBA"/>
</dbReference>
<evidence type="ECO:0000313" key="9">
    <source>
        <dbReference type="Proteomes" id="UP001157039"/>
    </source>
</evidence>
<dbReference type="FunFam" id="3.20.20.100:FF:000015">
    <property type="entry name" value="Oxidoreductase, aldo/keto reductase family"/>
    <property type="match status" value="1"/>
</dbReference>
<dbReference type="EMBL" id="BSUW01000001">
    <property type="protein sequence ID" value="GMA72014.1"/>
    <property type="molecule type" value="Genomic_DNA"/>
</dbReference>
<gene>
    <name evidence="8" type="ORF">GCM10025885_10630</name>
</gene>
<dbReference type="Proteomes" id="UP001157039">
    <property type="component" value="Unassembled WGS sequence"/>
</dbReference>
<dbReference type="PROSITE" id="PS00062">
    <property type="entry name" value="ALDOKETO_REDUCTASE_2"/>
    <property type="match status" value="1"/>
</dbReference>
<dbReference type="AlphaFoldDB" id="A0AA37XLF2"/>
<dbReference type="Gene3D" id="3.20.20.100">
    <property type="entry name" value="NADP-dependent oxidoreductase domain"/>
    <property type="match status" value="1"/>
</dbReference>
<feature type="active site" description="Proton donor" evidence="4">
    <location>
        <position position="51"/>
    </location>
</feature>
<evidence type="ECO:0000256" key="1">
    <source>
        <dbReference type="ARBA" id="ARBA00007905"/>
    </source>
</evidence>
<dbReference type="PROSITE" id="PS00798">
    <property type="entry name" value="ALDOKETO_REDUCTASE_1"/>
    <property type="match status" value="1"/>
</dbReference>
<dbReference type="InterPro" id="IPR023210">
    <property type="entry name" value="NADP_OxRdtase_dom"/>
</dbReference>
<dbReference type="InterPro" id="IPR036812">
    <property type="entry name" value="NAD(P)_OxRdtase_dom_sf"/>
</dbReference>
<dbReference type="PRINTS" id="PR00069">
    <property type="entry name" value="ALDKETRDTASE"/>
</dbReference>
<dbReference type="Pfam" id="PF00248">
    <property type="entry name" value="Aldo_ket_red"/>
    <property type="match status" value="1"/>
</dbReference>
<dbReference type="PANTHER" id="PTHR43827:SF3">
    <property type="entry name" value="NADP-DEPENDENT OXIDOREDUCTASE DOMAIN-CONTAINING PROTEIN"/>
    <property type="match status" value="1"/>
</dbReference>
<sequence length="288" mass="33388">MTNVATVTLKNGVEMPMEGFGVYQINNRKCKQVVLQALETGYRLLDTAQAYHNERAVGEAIIESDVKREDIFLTTKVDFTNSGYEQTKASLFESLNKLQVDYIDLVIMHQAYGDYYGGYRALEEFYKEGKIRAIGVSNFFPDRLIDLATFADIVPMVNQVESHVFYQQPEARQIMQQYGVQMEAWGPLAQGKNNLFHHPTLTRIGQKYGKSVAQVALRFLLQENIVIIPKTTHVERMQENFDVWDFTLSKEDMNEIETLDTGKSLFFDHRAPETVEWLMDMYRYRFLN</sequence>
<evidence type="ECO:0000256" key="3">
    <source>
        <dbReference type="ARBA" id="ARBA00023002"/>
    </source>
</evidence>
<dbReference type="PROSITE" id="PS00063">
    <property type="entry name" value="ALDOKETO_REDUCTASE_3"/>
    <property type="match status" value="1"/>
</dbReference>
<feature type="site" description="Lowers pKa of active site Tyr" evidence="6">
    <location>
        <position position="76"/>
    </location>
</feature>